<keyword evidence="9" id="KW-1185">Reference proteome</keyword>
<evidence type="ECO:0000256" key="2">
    <source>
        <dbReference type="ARBA" id="ARBA00022692"/>
    </source>
</evidence>
<evidence type="ECO:0000256" key="5">
    <source>
        <dbReference type="SAM" id="Phobius"/>
    </source>
</evidence>
<sequence>MTRLFTKVTALATLAIGLLSATTEAIGSPGNYTGSLCKNYIDYEVWLPPNQTVDTIEAGLVSKNLTAEAISAIPASCSGPFIEYVCSSSFPKIVPSGPGVANVQFVCKSTCQAVVAQCSAILQAVGKADLIPNCDAPIPSTVAYASPGILFQPTGQCNAVKPLTTAPATNGTDAGHGLGCPPPFIPVKPGMPPSPTCNSLCCVPCPAQYHLYREGDLDKGFRMTNTMRAVSMVFSFILMVSYLCLPDKRSHPSALILLFVICVFLFSVVVIFPLIDTNAMQCVDEYTPSTQQNNLKCAIQGAMLIFASVGTCAWCSALIVNLHLHTVWNSAWLAKKYWLLHTICWGFAITVTAVALGTGQVRWEFATLCLISQEKSSTIFFYPMAAMIFPAFLVHIATFFHIARISAQAGADSETMSRSTLSASAAAVISHRRHVMMAIKIQWRAAVMAVCALLCVTFYWLFYFLQLSKINPKELAPHVQTFAMCLMQKKSHDTCADELAPHLPPYGLMIAAEFLVSSIGTVIFIVFFKMTLVREWGEWFSSIGYLCSGKRRQKQEQDQFFVI</sequence>
<dbReference type="PANTHER" id="PTHR31787">
    <property type="entry name" value="G-PROTEIN-COUPLED RECEPTOR GPCR FAMILY PROTEIN"/>
    <property type="match status" value="1"/>
</dbReference>
<evidence type="ECO:0000256" key="4">
    <source>
        <dbReference type="ARBA" id="ARBA00023136"/>
    </source>
</evidence>
<dbReference type="Gene3D" id="1.10.2000.10">
    <property type="entry name" value="Frizzled cysteine-rich domain"/>
    <property type="match status" value="1"/>
</dbReference>
<dbReference type="GO" id="GO:0016020">
    <property type="term" value="C:membrane"/>
    <property type="evidence" value="ECO:0007669"/>
    <property type="project" value="UniProtKB-SubCell"/>
</dbReference>
<dbReference type="SUPFAM" id="SSF63501">
    <property type="entry name" value="Frizzled cysteine-rich domain"/>
    <property type="match status" value="1"/>
</dbReference>
<comment type="subcellular location">
    <subcellularLocation>
        <location evidence="1">Membrane</location>
        <topology evidence="1">Multi-pass membrane protein</topology>
    </subcellularLocation>
</comment>
<name>A0AAD4DMB2_9FUNG</name>
<dbReference type="EMBL" id="JAAAIL010000011">
    <property type="protein sequence ID" value="KAG0281688.1"/>
    <property type="molecule type" value="Genomic_DNA"/>
</dbReference>
<evidence type="ECO:0000313" key="9">
    <source>
        <dbReference type="Proteomes" id="UP001194580"/>
    </source>
</evidence>
<feature type="transmembrane region" description="Helical" evidence="5">
    <location>
        <begin position="227"/>
        <end position="245"/>
    </location>
</feature>
<dbReference type="AlphaFoldDB" id="A0AAD4DMB2"/>
<keyword evidence="6" id="KW-0732">Signal</keyword>
<dbReference type="Gene3D" id="1.20.1070.10">
    <property type="entry name" value="Rhodopsin 7-helix transmembrane proteins"/>
    <property type="match status" value="1"/>
</dbReference>
<feature type="transmembrane region" description="Helical" evidence="5">
    <location>
        <begin position="441"/>
        <end position="462"/>
    </location>
</feature>
<evidence type="ECO:0000256" key="6">
    <source>
        <dbReference type="SAM" id="SignalP"/>
    </source>
</evidence>
<feature type="transmembrane region" description="Helical" evidence="5">
    <location>
        <begin position="302"/>
        <end position="325"/>
    </location>
</feature>
<proteinExistence type="predicted"/>
<dbReference type="PROSITE" id="PS50261">
    <property type="entry name" value="G_PROTEIN_RECEP_F2_4"/>
    <property type="match status" value="1"/>
</dbReference>
<evidence type="ECO:0000259" key="7">
    <source>
        <dbReference type="PROSITE" id="PS50261"/>
    </source>
</evidence>
<dbReference type="PANTHER" id="PTHR31787:SF3">
    <property type="entry name" value="FRIZZLED AND SMOOTHENED-LIKE PROTEIN H"/>
    <property type="match status" value="1"/>
</dbReference>
<evidence type="ECO:0000256" key="3">
    <source>
        <dbReference type="ARBA" id="ARBA00022989"/>
    </source>
</evidence>
<feature type="chain" id="PRO_5042079040" description="G-protein coupled receptors family 2 profile 2 domain-containing protein" evidence="6">
    <location>
        <begin position="26"/>
        <end position="563"/>
    </location>
</feature>
<feature type="transmembrane region" description="Helical" evidence="5">
    <location>
        <begin position="337"/>
        <end position="359"/>
    </location>
</feature>
<dbReference type="InterPro" id="IPR036790">
    <property type="entry name" value="Frizzled_dom_sf"/>
</dbReference>
<dbReference type="GO" id="GO:0004888">
    <property type="term" value="F:transmembrane signaling receptor activity"/>
    <property type="evidence" value="ECO:0007669"/>
    <property type="project" value="InterPro"/>
</dbReference>
<keyword evidence="2 5" id="KW-0812">Transmembrane</keyword>
<keyword evidence="4 5" id="KW-0472">Membrane</keyword>
<protein>
    <recommendedName>
        <fullName evidence="7">G-protein coupled receptors family 2 profile 2 domain-containing protein</fullName>
    </recommendedName>
</protein>
<feature type="transmembrane region" description="Helical" evidence="5">
    <location>
        <begin position="254"/>
        <end position="275"/>
    </location>
</feature>
<dbReference type="GO" id="GO:0007166">
    <property type="term" value="P:cell surface receptor signaling pathway"/>
    <property type="evidence" value="ECO:0007669"/>
    <property type="project" value="InterPro"/>
</dbReference>
<comment type="caution">
    <text evidence="8">The sequence shown here is derived from an EMBL/GenBank/DDBJ whole genome shotgun (WGS) entry which is preliminary data.</text>
</comment>
<keyword evidence="3 5" id="KW-1133">Transmembrane helix</keyword>
<dbReference type="InterPro" id="IPR050949">
    <property type="entry name" value="GPCR_Fz/Smo-like"/>
</dbReference>
<accession>A0AAD4DMB2</accession>
<feature type="signal peptide" evidence="6">
    <location>
        <begin position="1"/>
        <end position="25"/>
    </location>
</feature>
<reference evidence="8" key="1">
    <citation type="journal article" date="2020" name="Fungal Divers.">
        <title>Resolving the Mortierellaceae phylogeny through synthesis of multi-gene phylogenetics and phylogenomics.</title>
        <authorList>
            <person name="Vandepol N."/>
            <person name="Liber J."/>
            <person name="Desiro A."/>
            <person name="Na H."/>
            <person name="Kennedy M."/>
            <person name="Barry K."/>
            <person name="Grigoriev I.V."/>
            <person name="Miller A.N."/>
            <person name="O'Donnell K."/>
            <person name="Stajich J.E."/>
            <person name="Bonito G."/>
        </authorList>
    </citation>
    <scope>NUCLEOTIDE SEQUENCE</scope>
    <source>
        <strain evidence="8">NRRL 28262</strain>
    </source>
</reference>
<evidence type="ECO:0000256" key="1">
    <source>
        <dbReference type="ARBA" id="ARBA00004141"/>
    </source>
</evidence>
<evidence type="ECO:0000313" key="8">
    <source>
        <dbReference type="EMBL" id="KAG0281688.1"/>
    </source>
</evidence>
<dbReference type="InterPro" id="IPR017981">
    <property type="entry name" value="GPCR_2-like_7TM"/>
</dbReference>
<dbReference type="Proteomes" id="UP001194580">
    <property type="component" value="Unassembled WGS sequence"/>
</dbReference>
<gene>
    <name evidence="8" type="ORF">BGZ95_000541</name>
</gene>
<feature type="transmembrane region" description="Helical" evidence="5">
    <location>
        <begin position="379"/>
        <end position="400"/>
    </location>
</feature>
<organism evidence="8 9">
    <name type="scientific">Linnemannia exigua</name>
    <dbReference type="NCBI Taxonomy" id="604196"/>
    <lineage>
        <taxon>Eukaryota</taxon>
        <taxon>Fungi</taxon>
        <taxon>Fungi incertae sedis</taxon>
        <taxon>Mucoromycota</taxon>
        <taxon>Mortierellomycotina</taxon>
        <taxon>Mortierellomycetes</taxon>
        <taxon>Mortierellales</taxon>
        <taxon>Mortierellaceae</taxon>
        <taxon>Linnemannia</taxon>
    </lineage>
</organism>
<feature type="domain" description="G-protein coupled receptors family 2 profile 2" evidence="7">
    <location>
        <begin position="220"/>
        <end position="405"/>
    </location>
</feature>
<feature type="transmembrane region" description="Helical" evidence="5">
    <location>
        <begin position="506"/>
        <end position="528"/>
    </location>
</feature>